<name>A0A6L8UZ64_9BACL</name>
<accession>A0A6L8UZ64</accession>
<keyword evidence="2" id="KW-1185">Reference proteome</keyword>
<dbReference type="Proteomes" id="UP000481087">
    <property type="component" value="Unassembled WGS sequence"/>
</dbReference>
<comment type="caution">
    <text evidence="1">The sequence shown here is derived from an EMBL/GenBank/DDBJ whole genome shotgun (WGS) entry which is preliminary data.</text>
</comment>
<gene>
    <name evidence="1" type="ORF">GQF01_11480</name>
</gene>
<proteinExistence type="predicted"/>
<sequence>MKDMQYSIWIEAEQWAEGEWNIYDDNTDAIVTFEDGSRWVASFFTYKNIQSLAKKNQQTGECLQGKYFWGSDMVLVDECSRKRIEEVVEHLIFKGDFEVIFDKCVEDNMDECRQDSIIKGID</sequence>
<dbReference type="AlphaFoldDB" id="A0A6L8UZ64"/>
<dbReference type="EMBL" id="WTUZ01000015">
    <property type="protein sequence ID" value="MZQ82722.1"/>
    <property type="molecule type" value="Genomic_DNA"/>
</dbReference>
<evidence type="ECO:0000313" key="2">
    <source>
        <dbReference type="Proteomes" id="UP000481087"/>
    </source>
</evidence>
<evidence type="ECO:0000313" key="1">
    <source>
        <dbReference type="EMBL" id="MZQ82722.1"/>
    </source>
</evidence>
<reference evidence="1 2" key="1">
    <citation type="submission" date="2019-12" db="EMBL/GenBank/DDBJ databases">
        <title>Paenibacillus sp. nov. sp. isolated from soil.</title>
        <authorList>
            <person name="Kim J."/>
            <person name="Jeong S.E."/>
            <person name="Jung H.S."/>
            <person name="Jeon C.O."/>
        </authorList>
    </citation>
    <scope>NUCLEOTIDE SEQUENCE [LARGE SCALE GENOMIC DNA]</scope>
    <source>
        <strain evidence="1 2">5J-6</strain>
    </source>
</reference>
<organism evidence="1 2">
    <name type="scientific">Paenibacillus silvestris</name>
    <dbReference type="NCBI Taxonomy" id="2606219"/>
    <lineage>
        <taxon>Bacteria</taxon>
        <taxon>Bacillati</taxon>
        <taxon>Bacillota</taxon>
        <taxon>Bacilli</taxon>
        <taxon>Bacillales</taxon>
        <taxon>Paenibacillaceae</taxon>
        <taxon>Paenibacillus</taxon>
    </lineage>
</organism>
<protein>
    <submittedName>
        <fullName evidence="1">Uncharacterized protein</fullName>
    </submittedName>
</protein>